<evidence type="ECO:0000313" key="3">
    <source>
        <dbReference type="Proteomes" id="UP000252698"/>
    </source>
</evidence>
<gene>
    <name evidence="2" type="ORF">C5746_30725</name>
</gene>
<name>A0A2Z5JJQ1_STRAR</name>
<feature type="compositionally biased region" description="Pro residues" evidence="1">
    <location>
        <begin position="84"/>
        <end position="98"/>
    </location>
</feature>
<evidence type="ECO:0000313" key="2">
    <source>
        <dbReference type="EMBL" id="AXE80617.1"/>
    </source>
</evidence>
<feature type="compositionally biased region" description="Basic and acidic residues" evidence="1">
    <location>
        <begin position="13"/>
        <end position="80"/>
    </location>
</feature>
<protein>
    <recommendedName>
        <fullName evidence="4">MT0933-like antitoxin protein</fullName>
    </recommendedName>
</protein>
<organism evidence="2 3">
    <name type="scientific">Streptomyces atratus</name>
    <dbReference type="NCBI Taxonomy" id="1893"/>
    <lineage>
        <taxon>Bacteria</taxon>
        <taxon>Bacillati</taxon>
        <taxon>Actinomycetota</taxon>
        <taxon>Actinomycetes</taxon>
        <taxon>Kitasatosporales</taxon>
        <taxon>Streptomycetaceae</taxon>
        <taxon>Streptomyces</taxon>
    </lineage>
</organism>
<proteinExistence type="predicted"/>
<evidence type="ECO:0000256" key="1">
    <source>
        <dbReference type="SAM" id="MobiDB-lite"/>
    </source>
</evidence>
<dbReference type="AlphaFoldDB" id="A0A2Z5JJQ1"/>
<dbReference type="Proteomes" id="UP000252698">
    <property type="component" value="Chromosome"/>
</dbReference>
<dbReference type="GeneID" id="95522771"/>
<dbReference type="InterPro" id="IPR028037">
    <property type="entry name" value="Antitoxin_Rv0909/MT0933"/>
</dbReference>
<feature type="region of interest" description="Disordered" evidence="1">
    <location>
        <begin position="1"/>
        <end position="98"/>
    </location>
</feature>
<dbReference type="RefSeq" id="WP_114247041.1">
    <property type="nucleotide sequence ID" value="NZ_CP027306.1"/>
</dbReference>
<dbReference type="KEGG" id="sata:C5746_30725"/>
<reference evidence="2 3" key="1">
    <citation type="journal article" date="2018" name="Front. Microbiol.">
        <title>Genome Sequencing of Streptomyces atratus SCSIOZH16 and Activation Production of Nocardamine via Metabolic Engineering.</title>
        <authorList>
            <person name="Li Y."/>
            <person name="Zhang C."/>
            <person name="Liu C."/>
            <person name="Ju J."/>
            <person name="Ma J."/>
        </authorList>
    </citation>
    <scope>NUCLEOTIDE SEQUENCE [LARGE SCALE GENOMIC DNA]</scope>
    <source>
        <strain evidence="2 3">SCSIO_ZH16</strain>
    </source>
</reference>
<sequence>MGFLDNLKAKLSPAKDKVGDLAHQHGHKIDQGLDKAARTVDQKTKGKYSDKIESGTKKAKEAVERLSHKHDEGGTKHDEGGTPPGTPGGTPPGTPPAS</sequence>
<dbReference type="Pfam" id="PF14013">
    <property type="entry name" value="MT0933_antitox"/>
    <property type="match status" value="1"/>
</dbReference>
<accession>A0A2Z5JJQ1</accession>
<dbReference type="EMBL" id="CP027306">
    <property type="protein sequence ID" value="AXE80617.1"/>
    <property type="molecule type" value="Genomic_DNA"/>
</dbReference>
<evidence type="ECO:0008006" key="4">
    <source>
        <dbReference type="Google" id="ProtNLM"/>
    </source>
</evidence>